<dbReference type="Proteomes" id="UP000054018">
    <property type="component" value="Unassembled WGS sequence"/>
</dbReference>
<evidence type="ECO:0000313" key="1">
    <source>
        <dbReference type="EMBL" id="KIK12139.1"/>
    </source>
</evidence>
<evidence type="ECO:0000313" key="2">
    <source>
        <dbReference type="Proteomes" id="UP000054018"/>
    </source>
</evidence>
<reference evidence="1 2" key="1">
    <citation type="submission" date="2014-04" db="EMBL/GenBank/DDBJ databases">
        <authorList>
            <consortium name="DOE Joint Genome Institute"/>
            <person name="Kuo A."/>
            <person name="Kohler A."/>
            <person name="Costa M.D."/>
            <person name="Nagy L.G."/>
            <person name="Floudas D."/>
            <person name="Copeland A."/>
            <person name="Barry K.W."/>
            <person name="Cichocki N."/>
            <person name="Veneault-Fourrey C."/>
            <person name="LaButti K."/>
            <person name="Lindquist E.A."/>
            <person name="Lipzen A."/>
            <person name="Lundell T."/>
            <person name="Morin E."/>
            <person name="Murat C."/>
            <person name="Sun H."/>
            <person name="Tunlid A."/>
            <person name="Henrissat B."/>
            <person name="Grigoriev I.V."/>
            <person name="Hibbett D.S."/>
            <person name="Martin F."/>
            <person name="Nordberg H.P."/>
            <person name="Cantor M.N."/>
            <person name="Hua S.X."/>
        </authorList>
    </citation>
    <scope>NUCLEOTIDE SEQUENCE [LARGE SCALE GENOMIC DNA]</scope>
    <source>
        <strain evidence="1 2">441</strain>
    </source>
</reference>
<dbReference type="HOGENOM" id="CLU_1482575_0_0_1"/>
<accession>A0A0C9YE56</accession>
<protein>
    <recommendedName>
        <fullName evidence="3">Tryptophan synthase</fullName>
    </recommendedName>
</protein>
<dbReference type="AlphaFoldDB" id="A0A0C9YE56"/>
<gene>
    <name evidence="1" type="ORF">PISMIDRAFT_462468</name>
</gene>
<evidence type="ECO:0008006" key="3">
    <source>
        <dbReference type="Google" id="ProtNLM"/>
    </source>
</evidence>
<reference evidence="2" key="2">
    <citation type="submission" date="2015-01" db="EMBL/GenBank/DDBJ databases">
        <title>Evolutionary Origins and Diversification of the Mycorrhizal Mutualists.</title>
        <authorList>
            <consortium name="DOE Joint Genome Institute"/>
            <consortium name="Mycorrhizal Genomics Consortium"/>
            <person name="Kohler A."/>
            <person name="Kuo A."/>
            <person name="Nagy L.G."/>
            <person name="Floudas D."/>
            <person name="Copeland A."/>
            <person name="Barry K.W."/>
            <person name="Cichocki N."/>
            <person name="Veneault-Fourrey C."/>
            <person name="LaButti K."/>
            <person name="Lindquist E.A."/>
            <person name="Lipzen A."/>
            <person name="Lundell T."/>
            <person name="Morin E."/>
            <person name="Murat C."/>
            <person name="Riley R."/>
            <person name="Ohm R."/>
            <person name="Sun H."/>
            <person name="Tunlid A."/>
            <person name="Henrissat B."/>
            <person name="Grigoriev I.V."/>
            <person name="Hibbett D.S."/>
            <person name="Martin F."/>
        </authorList>
    </citation>
    <scope>NUCLEOTIDE SEQUENCE [LARGE SCALE GENOMIC DNA]</scope>
    <source>
        <strain evidence="2">441</strain>
    </source>
</reference>
<dbReference type="STRING" id="765257.A0A0C9YE56"/>
<dbReference type="Gene3D" id="3.40.50.1100">
    <property type="match status" value="1"/>
</dbReference>
<sequence length="182" mass="19801">MGQMEATGKLLDVVATCVGGGSNAIGSFHDSIPDISVHLVGVEAGGEVSMAHVAVPFWLEVSQVCCTEFAHMSCKIVLVKLWRCTLSVPGWIILELGQSILGWAVYIAVMDKQPLRGFCLCTQLKAWESVHALWEGVCQVRHFPKRQIAFTGTSEGSWMEYSGITEIIVGVMSNSREGQLCI</sequence>
<dbReference type="SUPFAM" id="SSF53686">
    <property type="entry name" value="Tryptophan synthase beta subunit-like PLP-dependent enzymes"/>
    <property type="match status" value="1"/>
</dbReference>
<keyword evidence="2" id="KW-1185">Reference proteome</keyword>
<dbReference type="OrthoDB" id="10050244at2759"/>
<organism evidence="1 2">
    <name type="scientific">Pisolithus microcarpus 441</name>
    <dbReference type="NCBI Taxonomy" id="765257"/>
    <lineage>
        <taxon>Eukaryota</taxon>
        <taxon>Fungi</taxon>
        <taxon>Dikarya</taxon>
        <taxon>Basidiomycota</taxon>
        <taxon>Agaricomycotina</taxon>
        <taxon>Agaricomycetes</taxon>
        <taxon>Agaricomycetidae</taxon>
        <taxon>Boletales</taxon>
        <taxon>Sclerodermatineae</taxon>
        <taxon>Pisolithaceae</taxon>
        <taxon>Pisolithus</taxon>
    </lineage>
</organism>
<proteinExistence type="predicted"/>
<name>A0A0C9YE56_9AGAM</name>
<dbReference type="EMBL" id="KN834113">
    <property type="protein sequence ID" value="KIK12139.1"/>
    <property type="molecule type" value="Genomic_DNA"/>
</dbReference>
<dbReference type="InterPro" id="IPR036052">
    <property type="entry name" value="TrpB-like_PALP_sf"/>
</dbReference>